<dbReference type="AlphaFoldDB" id="A0A820RQ38"/>
<evidence type="ECO:0000256" key="2">
    <source>
        <dbReference type="ARBA" id="ARBA00022771"/>
    </source>
</evidence>
<dbReference type="GO" id="GO:0004842">
    <property type="term" value="F:ubiquitin-protein transferase activity"/>
    <property type="evidence" value="ECO:0007669"/>
    <property type="project" value="InterPro"/>
</dbReference>
<evidence type="ECO:0000313" key="6">
    <source>
        <dbReference type="EMBL" id="CAF4441511.1"/>
    </source>
</evidence>
<dbReference type="PROSITE" id="PS50089">
    <property type="entry name" value="ZF_RING_2"/>
    <property type="match status" value="1"/>
</dbReference>
<evidence type="ECO:0000313" key="7">
    <source>
        <dbReference type="Proteomes" id="UP000663873"/>
    </source>
</evidence>
<dbReference type="GO" id="GO:0005737">
    <property type="term" value="C:cytoplasm"/>
    <property type="evidence" value="ECO:0007669"/>
    <property type="project" value="TreeGrafter"/>
</dbReference>
<dbReference type="SUPFAM" id="SSF57850">
    <property type="entry name" value="RING/U-box"/>
    <property type="match status" value="1"/>
</dbReference>
<feature type="domain" description="RING-type" evidence="5">
    <location>
        <begin position="104"/>
        <end position="139"/>
    </location>
</feature>
<gene>
    <name evidence="6" type="ORF">UJA718_LOCUS22129</name>
</gene>
<proteinExistence type="predicted"/>
<dbReference type="PANTHER" id="PTHR13363:SF6">
    <property type="entry name" value="RING FINGER AND SPRY DOMAIN-CONTAINING PROTEIN 1"/>
    <property type="match status" value="1"/>
</dbReference>
<evidence type="ECO:0000256" key="4">
    <source>
        <dbReference type="PROSITE-ProRule" id="PRU00175"/>
    </source>
</evidence>
<organism evidence="6 7">
    <name type="scientific">Rotaria socialis</name>
    <dbReference type="NCBI Taxonomy" id="392032"/>
    <lineage>
        <taxon>Eukaryota</taxon>
        <taxon>Metazoa</taxon>
        <taxon>Spiralia</taxon>
        <taxon>Gnathifera</taxon>
        <taxon>Rotifera</taxon>
        <taxon>Eurotatoria</taxon>
        <taxon>Bdelloidea</taxon>
        <taxon>Philodinida</taxon>
        <taxon>Philodinidae</taxon>
        <taxon>Rotaria</taxon>
    </lineage>
</organism>
<reference evidence="6" key="1">
    <citation type="submission" date="2021-02" db="EMBL/GenBank/DDBJ databases">
        <authorList>
            <person name="Nowell W R."/>
        </authorList>
    </citation>
    <scope>NUCLEOTIDE SEQUENCE</scope>
</reference>
<keyword evidence="3" id="KW-0862">Zinc</keyword>
<evidence type="ECO:0000256" key="1">
    <source>
        <dbReference type="ARBA" id="ARBA00022723"/>
    </source>
</evidence>
<dbReference type="InterPro" id="IPR001841">
    <property type="entry name" value="Znf_RING"/>
</dbReference>
<dbReference type="Pfam" id="PF13920">
    <property type="entry name" value="zf-C3HC4_3"/>
    <property type="match status" value="1"/>
</dbReference>
<accession>A0A820RQ38</accession>
<dbReference type="Proteomes" id="UP000663873">
    <property type="component" value="Unassembled WGS sequence"/>
</dbReference>
<dbReference type="EMBL" id="CAJOBP010004485">
    <property type="protein sequence ID" value="CAF4441511.1"/>
    <property type="molecule type" value="Genomic_DNA"/>
</dbReference>
<evidence type="ECO:0000259" key="5">
    <source>
        <dbReference type="PROSITE" id="PS50089"/>
    </source>
</evidence>
<comment type="caution">
    <text evidence="6">The sequence shown here is derived from an EMBL/GenBank/DDBJ whole genome shotgun (WGS) entry which is preliminary data.</text>
</comment>
<dbReference type="GO" id="GO:0051603">
    <property type="term" value="P:proteolysis involved in protein catabolic process"/>
    <property type="evidence" value="ECO:0007669"/>
    <property type="project" value="TreeGrafter"/>
</dbReference>
<keyword evidence="2 4" id="KW-0863">Zinc-finger</keyword>
<dbReference type="Gene3D" id="2.60.120.920">
    <property type="match status" value="1"/>
</dbReference>
<dbReference type="PANTHER" id="PTHR13363">
    <property type="entry name" value="RING FINGER AND SRY DOMAIN-CONTAINING"/>
    <property type="match status" value="1"/>
</dbReference>
<evidence type="ECO:0000256" key="3">
    <source>
        <dbReference type="ARBA" id="ARBA00022833"/>
    </source>
</evidence>
<keyword evidence="7" id="KW-1185">Reference proteome</keyword>
<dbReference type="Gene3D" id="3.30.40.10">
    <property type="entry name" value="Zinc/RING finger domain, C3HC4 (zinc finger)"/>
    <property type="match status" value="1"/>
</dbReference>
<dbReference type="GO" id="GO:0008270">
    <property type="term" value="F:zinc ion binding"/>
    <property type="evidence" value="ECO:0007669"/>
    <property type="project" value="UniProtKB-KW"/>
</dbReference>
<keyword evidence="1" id="KW-0479">Metal-binding</keyword>
<dbReference type="InterPro" id="IPR013083">
    <property type="entry name" value="Znf_RING/FYVE/PHD"/>
</dbReference>
<dbReference type="InterPro" id="IPR043136">
    <property type="entry name" value="B30.2/SPRY_sf"/>
</dbReference>
<dbReference type="InterPro" id="IPR045129">
    <property type="entry name" value="RNF123/RKP/RSPRY1"/>
</dbReference>
<sequence>CLIDFDHREVIFSLNGRSLDPIRKLFSSTSNSTGDGYFAAASFMSYQHCRFNFGSQPFRYPPTAVKSFKKFNQYGFLSDDDKLILPKYKKLELLRAIKINDQDCLICVDLHANILLKPCQHTGFCQRCAYKLDICPICRSDIHERLILKN</sequence>
<name>A0A820RQ38_9BILA</name>
<protein>
    <recommendedName>
        <fullName evidence="5">RING-type domain-containing protein</fullName>
    </recommendedName>
</protein>
<feature type="non-terminal residue" evidence="6">
    <location>
        <position position="1"/>
    </location>
</feature>